<dbReference type="Pfam" id="PF13181">
    <property type="entry name" value="TPR_8"/>
    <property type="match status" value="1"/>
</dbReference>
<dbReference type="InParanoid" id="A0A151ZJH0"/>
<evidence type="ECO:0000256" key="1">
    <source>
        <dbReference type="ARBA" id="ARBA00022737"/>
    </source>
</evidence>
<evidence type="ECO:0000256" key="2">
    <source>
        <dbReference type="ARBA" id="ARBA00022803"/>
    </source>
</evidence>
<evidence type="ECO:0000256" key="4">
    <source>
        <dbReference type="SAM" id="MobiDB-lite"/>
    </source>
</evidence>
<dbReference type="Proteomes" id="UP000076078">
    <property type="component" value="Unassembled WGS sequence"/>
</dbReference>
<dbReference type="InterPro" id="IPR013105">
    <property type="entry name" value="TPR_2"/>
</dbReference>
<dbReference type="SUPFAM" id="SSF48452">
    <property type="entry name" value="TPR-like"/>
    <property type="match status" value="1"/>
</dbReference>
<dbReference type="InterPro" id="IPR011990">
    <property type="entry name" value="TPR-like_helical_dom_sf"/>
</dbReference>
<dbReference type="Gene3D" id="1.25.40.10">
    <property type="entry name" value="Tetratricopeptide repeat domain"/>
    <property type="match status" value="2"/>
</dbReference>
<gene>
    <name evidence="5" type="ORF">DLAC_04322</name>
</gene>
<dbReference type="InterPro" id="IPR019734">
    <property type="entry name" value="TPR_rpt"/>
</dbReference>
<feature type="region of interest" description="Disordered" evidence="4">
    <location>
        <begin position="1"/>
        <end position="21"/>
    </location>
</feature>
<dbReference type="PANTHER" id="PTHR12558:SF50">
    <property type="entry name" value="ASSEMBLY CHAPERONE OF RPL4-RELATED"/>
    <property type="match status" value="1"/>
</dbReference>
<evidence type="ECO:0000313" key="6">
    <source>
        <dbReference type="Proteomes" id="UP000076078"/>
    </source>
</evidence>
<dbReference type="EMBL" id="LODT01000022">
    <property type="protein sequence ID" value="KYQ94049.1"/>
    <property type="molecule type" value="Genomic_DNA"/>
</dbReference>
<dbReference type="AlphaFoldDB" id="A0A151ZJH0"/>
<evidence type="ECO:0000313" key="5">
    <source>
        <dbReference type="EMBL" id="KYQ94049.1"/>
    </source>
</evidence>
<dbReference type="PROSITE" id="PS50005">
    <property type="entry name" value="TPR"/>
    <property type="match status" value="2"/>
</dbReference>
<keyword evidence="2 3" id="KW-0802">TPR repeat</keyword>
<feature type="repeat" description="TPR" evidence="3">
    <location>
        <begin position="27"/>
        <end position="60"/>
    </location>
</feature>
<feature type="repeat" description="TPR" evidence="3">
    <location>
        <begin position="61"/>
        <end position="94"/>
    </location>
</feature>
<dbReference type="SMART" id="SM00028">
    <property type="entry name" value="TPR"/>
    <property type="match status" value="3"/>
</dbReference>
<evidence type="ECO:0000256" key="3">
    <source>
        <dbReference type="PROSITE-ProRule" id="PRU00339"/>
    </source>
</evidence>
<keyword evidence="6" id="KW-1185">Reference proteome</keyword>
<organism evidence="5 6">
    <name type="scientific">Tieghemostelium lacteum</name>
    <name type="common">Slime mold</name>
    <name type="synonym">Dictyostelium lacteum</name>
    <dbReference type="NCBI Taxonomy" id="361077"/>
    <lineage>
        <taxon>Eukaryota</taxon>
        <taxon>Amoebozoa</taxon>
        <taxon>Evosea</taxon>
        <taxon>Eumycetozoa</taxon>
        <taxon>Dictyostelia</taxon>
        <taxon>Dictyosteliales</taxon>
        <taxon>Raperosteliaceae</taxon>
        <taxon>Tieghemostelium</taxon>
    </lineage>
</organism>
<proteinExistence type="predicted"/>
<dbReference type="STRING" id="361077.A0A151ZJH0"/>
<keyword evidence="1" id="KW-0677">Repeat</keyword>
<comment type="caution">
    <text evidence="5">The sequence shown here is derived from an EMBL/GenBank/DDBJ whole genome shotgun (WGS) entry which is preliminary data.</text>
</comment>
<dbReference type="PANTHER" id="PTHR12558">
    <property type="entry name" value="CELL DIVISION CYCLE 16,23,27"/>
    <property type="match status" value="1"/>
</dbReference>
<sequence length="382" mass="43760">MSNNNKKKSQASIKKKKNVANKKIKSIEDWVEEGDNYSDKFDFEKAVHCYEEALKLDGGNTTIIDTLGELSLELGRINKAKQYFIKSIQLNAEDNASKYMNLGQITGGEDAVKLYIKGIQIMERELSDLLKQSKKKKNNNNNNNSKNVSKKTKKDNEDDDKMDQDDDDDDEDDEEEYDPVLDIKENICSGLCSIAELYLTDQCFDDNAEVECENNLLKAINISPFRPEPYSLMASMKISQRKNNEAVEYLTKSYSLWENADLDERPDFDYRFNVSLLFIELGQNRIAVDILEHLVNEQDNISEVWYTLSLAYMELNEAISAQDCIITARELLNIAMDGRDPSLEEQISSIEKRINDAVSLLPPEAFEQKDDDDDDDNQDNDI</sequence>
<dbReference type="OrthoDB" id="1914839at2759"/>
<feature type="compositionally biased region" description="Acidic residues" evidence="4">
    <location>
        <begin position="157"/>
        <end position="179"/>
    </location>
</feature>
<dbReference type="OMA" id="ETYMTDL"/>
<dbReference type="Pfam" id="PF07719">
    <property type="entry name" value="TPR_2"/>
    <property type="match status" value="1"/>
</dbReference>
<feature type="compositionally biased region" description="Acidic residues" evidence="4">
    <location>
        <begin position="369"/>
        <end position="382"/>
    </location>
</feature>
<dbReference type="CDD" id="cd24142">
    <property type="entry name" value="ACL4-like"/>
    <property type="match status" value="1"/>
</dbReference>
<reference evidence="5 6" key="1">
    <citation type="submission" date="2015-12" db="EMBL/GenBank/DDBJ databases">
        <title>Dictyostelia acquired genes for synthesis and detection of signals that induce cell-type specialization by lateral gene transfer from prokaryotes.</title>
        <authorList>
            <person name="Gloeckner G."/>
            <person name="Schaap P."/>
        </authorList>
    </citation>
    <scope>NUCLEOTIDE SEQUENCE [LARGE SCALE GENOMIC DNA]</scope>
    <source>
        <strain evidence="5 6">TK</strain>
    </source>
</reference>
<feature type="region of interest" description="Disordered" evidence="4">
    <location>
        <begin position="132"/>
        <end position="179"/>
    </location>
</feature>
<dbReference type="GO" id="GO:0051301">
    <property type="term" value="P:cell division"/>
    <property type="evidence" value="ECO:0007669"/>
    <property type="project" value="TreeGrafter"/>
</dbReference>
<protein>
    <submittedName>
        <fullName evidence="5">Uncharacterized protein</fullName>
    </submittedName>
</protein>
<accession>A0A151ZJH0</accession>
<name>A0A151ZJH0_TIELA</name>
<feature type="region of interest" description="Disordered" evidence="4">
    <location>
        <begin position="362"/>
        <end position="382"/>
    </location>
</feature>